<dbReference type="Proteomes" id="UP000388235">
    <property type="component" value="Chromosome"/>
</dbReference>
<evidence type="ECO:0000313" key="7">
    <source>
        <dbReference type="EMBL" id="QGG81071.1"/>
    </source>
</evidence>
<dbReference type="KEGG" id="llp:GH975_11050"/>
<keyword evidence="8" id="KW-1185">Reference proteome</keyword>
<keyword evidence="2 4" id="KW-0807">Transducer</keyword>
<dbReference type="GO" id="GO:0004888">
    <property type="term" value="F:transmembrane signaling receptor activity"/>
    <property type="evidence" value="ECO:0007669"/>
    <property type="project" value="InterPro"/>
</dbReference>
<feature type="coiled-coil region" evidence="5">
    <location>
        <begin position="318"/>
        <end position="345"/>
    </location>
</feature>
<sequence length="537" mass="57561">MSVLSAIKCPVVMVDAQGRIVDSNQPLTPGNAFIEPAQLRAGTCVHLNDTQKGFIEVDGEHFVITLQNTEGRSRVVQAFNAIAQCQLDFPNQLKGDLGRALAAAVATLNEALRQSLDSATNVEGSAADLARRADNLTTRTQTAAAQLEETAGATRELESTIRGNLEASERLVEQSGELTVQANHGQTALGKTLEQMENVKAQVAKTGSILEAIDQIAFQTNLLALNAAVEAARAGEAGRGFSVVAQEVGALAGRASEQAKGVRKLLSGVTEATEQGLREVTDVQGVMGSVFSQISAFNESVQAIRVASNEQSLGVTAAADSVGQISDLNEQNRELAEQLNELSATLTSQSGFMRNSLEVFSTCQGFSHPMHREAAVICNAVATQVGLAFEAAVRDGHITESALFSPEYRRVAGTDPVRFSTGFDSLCDQILPPIQEAALDDNDWLIYMIAIDPQGYVPTHNDRFCQPLTGDPKKDLAGNRTKRIFEDRVGKTAGSHQRDHMILTYRRDTGEVLTDLSCPVLINGRHWGGVRCAYSLA</sequence>
<dbReference type="GO" id="GO:0006935">
    <property type="term" value="P:chemotaxis"/>
    <property type="evidence" value="ECO:0007669"/>
    <property type="project" value="InterPro"/>
</dbReference>
<dbReference type="OrthoDB" id="2489132at2"/>
<dbReference type="PROSITE" id="PS50111">
    <property type="entry name" value="CHEMOTAXIS_TRANSDUC_2"/>
    <property type="match status" value="1"/>
</dbReference>
<keyword evidence="1" id="KW-0488">Methylation</keyword>
<dbReference type="InterPro" id="IPR051310">
    <property type="entry name" value="MCP_chemotaxis"/>
</dbReference>
<evidence type="ECO:0000256" key="3">
    <source>
        <dbReference type="ARBA" id="ARBA00029447"/>
    </source>
</evidence>
<dbReference type="SUPFAM" id="SSF58104">
    <property type="entry name" value="Methyl-accepting chemotaxis protein (MCP) signaling domain"/>
    <property type="match status" value="1"/>
</dbReference>
<dbReference type="PANTHER" id="PTHR43531">
    <property type="entry name" value="PROTEIN ICFG"/>
    <property type="match status" value="1"/>
</dbReference>
<evidence type="ECO:0000313" key="8">
    <source>
        <dbReference type="Proteomes" id="UP000388235"/>
    </source>
</evidence>
<evidence type="ECO:0000256" key="1">
    <source>
        <dbReference type="ARBA" id="ARBA00022481"/>
    </source>
</evidence>
<dbReference type="PANTHER" id="PTHR43531:SF14">
    <property type="entry name" value="METHYL-ACCEPTING CHEMOTAXIS PROTEIN I-RELATED"/>
    <property type="match status" value="1"/>
</dbReference>
<keyword evidence="5" id="KW-0175">Coiled coil</keyword>
<proteinExistence type="inferred from homology"/>
<protein>
    <recommendedName>
        <fullName evidence="6">Methyl-accepting transducer domain-containing protein</fullName>
    </recommendedName>
</protein>
<feature type="domain" description="Methyl-accepting transducer" evidence="6">
    <location>
        <begin position="118"/>
        <end position="347"/>
    </location>
</feature>
<evidence type="ECO:0000256" key="4">
    <source>
        <dbReference type="PROSITE-ProRule" id="PRU00284"/>
    </source>
</evidence>
<dbReference type="GO" id="GO:0007165">
    <property type="term" value="P:signal transduction"/>
    <property type="evidence" value="ECO:0007669"/>
    <property type="project" value="UniProtKB-KW"/>
</dbReference>
<organism evidence="7 8">
    <name type="scientific">Litorivicinus lipolyticus</name>
    <dbReference type="NCBI Taxonomy" id="418701"/>
    <lineage>
        <taxon>Bacteria</taxon>
        <taxon>Pseudomonadati</taxon>
        <taxon>Pseudomonadota</taxon>
        <taxon>Gammaproteobacteria</taxon>
        <taxon>Oceanospirillales</taxon>
        <taxon>Litorivicinaceae</taxon>
        <taxon>Litorivicinus</taxon>
    </lineage>
</organism>
<dbReference type="EMBL" id="CP045871">
    <property type="protein sequence ID" value="QGG81071.1"/>
    <property type="molecule type" value="Genomic_DNA"/>
</dbReference>
<evidence type="ECO:0000256" key="2">
    <source>
        <dbReference type="ARBA" id="ARBA00023224"/>
    </source>
</evidence>
<name>A0A5Q2QFC9_9GAMM</name>
<dbReference type="InterPro" id="IPR004089">
    <property type="entry name" value="MCPsignal_dom"/>
</dbReference>
<dbReference type="PRINTS" id="PR00260">
    <property type="entry name" value="CHEMTRNSDUCR"/>
</dbReference>
<reference evidence="7 8" key="1">
    <citation type="submission" date="2019-11" db="EMBL/GenBank/DDBJ databases">
        <authorList>
            <person name="Khan S.A."/>
            <person name="Jeon C.O."/>
            <person name="Chun B.H."/>
        </authorList>
    </citation>
    <scope>NUCLEOTIDE SEQUENCE [LARGE SCALE GENOMIC DNA]</scope>
    <source>
        <strain evidence="7 8">IMCC 1097</strain>
    </source>
</reference>
<dbReference type="SMART" id="SM00283">
    <property type="entry name" value="MA"/>
    <property type="match status" value="1"/>
</dbReference>
<dbReference type="InterPro" id="IPR004090">
    <property type="entry name" value="Chemotax_Me-accpt_rcpt"/>
</dbReference>
<comment type="similarity">
    <text evidence="3">Belongs to the methyl-accepting chemotaxis (MCP) protein family.</text>
</comment>
<dbReference type="Pfam" id="PF00015">
    <property type="entry name" value="MCPsignal"/>
    <property type="match status" value="1"/>
</dbReference>
<evidence type="ECO:0000259" key="6">
    <source>
        <dbReference type="PROSITE" id="PS50111"/>
    </source>
</evidence>
<dbReference type="RefSeq" id="WP_153714574.1">
    <property type="nucleotide sequence ID" value="NZ_CP045871.1"/>
</dbReference>
<dbReference type="AlphaFoldDB" id="A0A5Q2QFC9"/>
<gene>
    <name evidence="7" type="ORF">GH975_11050</name>
</gene>
<accession>A0A5Q2QFC9</accession>
<evidence type="ECO:0000256" key="5">
    <source>
        <dbReference type="SAM" id="Coils"/>
    </source>
</evidence>
<dbReference type="GO" id="GO:0005886">
    <property type="term" value="C:plasma membrane"/>
    <property type="evidence" value="ECO:0007669"/>
    <property type="project" value="TreeGrafter"/>
</dbReference>
<dbReference type="Gene3D" id="1.10.287.950">
    <property type="entry name" value="Methyl-accepting chemotaxis protein"/>
    <property type="match status" value="1"/>
</dbReference>